<dbReference type="Proteomes" id="UP001362899">
    <property type="component" value="Unassembled WGS sequence"/>
</dbReference>
<keyword evidence="3" id="KW-0677">Repeat</keyword>
<dbReference type="SUPFAM" id="SSF57667">
    <property type="entry name" value="beta-beta-alpha zinc fingers"/>
    <property type="match status" value="1"/>
</dbReference>
<dbReference type="AlphaFoldDB" id="A0AAV5RH99"/>
<accession>A0AAV5RH99</accession>
<organism evidence="13 14">
    <name type="scientific">Starmerella bacillaris</name>
    <name type="common">Yeast</name>
    <name type="synonym">Candida zemplinina</name>
    <dbReference type="NCBI Taxonomy" id="1247836"/>
    <lineage>
        <taxon>Eukaryota</taxon>
        <taxon>Fungi</taxon>
        <taxon>Dikarya</taxon>
        <taxon>Ascomycota</taxon>
        <taxon>Saccharomycotina</taxon>
        <taxon>Dipodascomycetes</taxon>
        <taxon>Dipodascales</taxon>
        <taxon>Trichomonascaceae</taxon>
        <taxon>Starmerella</taxon>
    </lineage>
</organism>
<evidence type="ECO:0000259" key="12">
    <source>
        <dbReference type="PROSITE" id="PS50157"/>
    </source>
</evidence>
<dbReference type="InterPro" id="IPR013087">
    <property type="entry name" value="Znf_C2H2_type"/>
</dbReference>
<feature type="domain" description="C2H2-type" evidence="12">
    <location>
        <begin position="87"/>
        <end position="116"/>
    </location>
</feature>
<dbReference type="Pfam" id="PF00096">
    <property type="entry name" value="zf-C2H2"/>
    <property type="match status" value="1"/>
</dbReference>
<feature type="region of interest" description="Disordered" evidence="11">
    <location>
        <begin position="255"/>
        <end position="299"/>
    </location>
</feature>
<evidence type="ECO:0000313" key="13">
    <source>
        <dbReference type="EMBL" id="GMM50879.1"/>
    </source>
</evidence>
<dbReference type="PANTHER" id="PTHR47428">
    <property type="entry name" value="REGULATORY PROTEIN MIG1-RELATED"/>
    <property type="match status" value="1"/>
</dbReference>
<dbReference type="SMART" id="SM00355">
    <property type="entry name" value="ZnF_C2H2"/>
    <property type="match status" value="2"/>
</dbReference>
<feature type="domain" description="C2H2-type" evidence="12">
    <location>
        <begin position="59"/>
        <end position="86"/>
    </location>
</feature>
<dbReference type="InterPro" id="IPR051007">
    <property type="entry name" value="creA/MIG_C2H2-ZnF"/>
</dbReference>
<keyword evidence="5" id="KW-0862">Zinc</keyword>
<keyword evidence="9" id="KW-0539">Nucleus</keyword>
<evidence type="ECO:0000256" key="6">
    <source>
        <dbReference type="ARBA" id="ARBA00023015"/>
    </source>
</evidence>
<reference evidence="13 14" key="1">
    <citation type="journal article" date="2023" name="Elife">
        <title>Identification of key yeast species and microbe-microbe interactions impacting larval growth of Drosophila in the wild.</title>
        <authorList>
            <person name="Mure A."/>
            <person name="Sugiura Y."/>
            <person name="Maeda R."/>
            <person name="Honda K."/>
            <person name="Sakurai N."/>
            <person name="Takahashi Y."/>
            <person name="Watada M."/>
            <person name="Katoh T."/>
            <person name="Gotoh A."/>
            <person name="Gotoh Y."/>
            <person name="Taniguchi I."/>
            <person name="Nakamura K."/>
            <person name="Hayashi T."/>
            <person name="Katayama T."/>
            <person name="Uemura T."/>
            <person name="Hattori Y."/>
        </authorList>
    </citation>
    <scope>NUCLEOTIDE SEQUENCE [LARGE SCALE GENOMIC DNA]</scope>
    <source>
        <strain evidence="13 14">SB-73</strain>
    </source>
</reference>
<gene>
    <name evidence="13" type="ORF">DASB73_018370</name>
</gene>
<keyword evidence="14" id="KW-1185">Reference proteome</keyword>
<comment type="subcellular location">
    <subcellularLocation>
        <location evidence="1">Nucleus</location>
    </subcellularLocation>
</comment>
<keyword evidence="2" id="KW-0479">Metal-binding</keyword>
<dbReference type="GO" id="GO:0005737">
    <property type="term" value="C:cytoplasm"/>
    <property type="evidence" value="ECO:0007669"/>
    <property type="project" value="TreeGrafter"/>
</dbReference>
<feature type="region of interest" description="Disordered" evidence="11">
    <location>
        <begin position="1"/>
        <end position="45"/>
    </location>
</feature>
<dbReference type="GO" id="GO:0000978">
    <property type="term" value="F:RNA polymerase II cis-regulatory region sequence-specific DNA binding"/>
    <property type="evidence" value="ECO:0007669"/>
    <property type="project" value="TreeGrafter"/>
</dbReference>
<evidence type="ECO:0000256" key="2">
    <source>
        <dbReference type="ARBA" id="ARBA00022723"/>
    </source>
</evidence>
<dbReference type="FunFam" id="3.30.160.60:FF:000125">
    <property type="entry name" value="Putative zinc finger protein 143"/>
    <property type="match status" value="1"/>
</dbReference>
<evidence type="ECO:0000256" key="8">
    <source>
        <dbReference type="ARBA" id="ARBA00023163"/>
    </source>
</evidence>
<dbReference type="FunFam" id="3.30.160.60:FF:000045">
    <property type="entry name" value="ZFP69 zinc finger protein B"/>
    <property type="match status" value="1"/>
</dbReference>
<keyword evidence="8" id="KW-0804">Transcription</keyword>
<keyword evidence="6" id="KW-0805">Transcription regulation</keyword>
<name>A0AAV5RH99_STABA</name>
<evidence type="ECO:0000256" key="10">
    <source>
        <dbReference type="PROSITE-ProRule" id="PRU00042"/>
    </source>
</evidence>
<comment type="caution">
    <text evidence="13">The sequence shown here is derived from an EMBL/GenBank/DDBJ whole genome shotgun (WGS) entry which is preliminary data.</text>
</comment>
<feature type="region of interest" description="Disordered" evidence="11">
    <location>
        <begin position="113"/>
        <end position="154"/>
    </location>
</feature>
<feature type="compositionally biased region" description="Polar residues" evidence="11">
    <location>
        <begin position="19"/>
        <end position="32"/>
    </location>
</feature>
<feature type="compositionally biased region" description="Polar residues" evidence="11">
    <location>
        <begin position="264"/>
        <end position="299"/>
    </location>
</feature>
<evidence type="ECO:0000256" key="3">
    <source>
        <dbReference type="ARBA" id="ARBA00022737"/>
    </source>
</evidence>
<dbReference type="GO" id="GO:0008270">
    <property type="term" value="F:zinc ion binding"/>
    <property type="evidence" value="ECO:0007669"/>
    <property type="project" value="UniProtKB-KW"/>
</dbReference>
<dbReference type="PROSITE" id="PS50157">
    <property type="entry name" value="ZINC_FINGER_C2H2_2"/>
    <property type="match status" value="2"/>
</dbReference>
<evidence type="ECO:0000256" key="4">
    <source>
        <dbReference type="ARBA" id="ARBA00022771"/>
    </source>
</evidence>
<feature type="compositionally biased region" description="Polar residues" evidence="11">
    <location>
        <begin position="347"/>
        <end position="379"/>
    </location>
</feature>
<evidence type="ECO:0000256" key="7">
    <source>
        <dbReference type="ARBA" id="ARBA00023125"/>
    </source>
</evidence>
<dbReference type="PROSITE" id="PS00028">
    <property type="entry name" value="ZINC_FINGER_C2H2_1"/>
    <property type="match status" value="2"/>
</dbReference>
<feature type="compositionally biased region" description="Basic and acidic residues" evidence="11">
    <location>
        <begin position="33"/>
        <end position="45"/>
    </location>
</feature>
<proteinExistence type="predicted"/>
<feature type="compositionally biased region" description="Basic and acidic residues" evidence="11">
    <location>
        <begin position="7"/>
        <end position="16"/>
    </location>
</feature>
<dbReference type="InterPro" id="IPR036236">
    <property type="entry name" value="Znf_C2H2_sf"/>
</dbReference>
<dbReference type="GO" id="GO:0000433">
    <property type="term" value="P:carbon catabolite repression of transcription from RNA polymerase II promoter by glucose"/>
    <property type="evidence" value="ECO:0007669"/>
    <property type="project" value="TreeGrafter"/>
</dbReference>
<protein>
    <submittedName>
        <fullName evidence="13">Transcription factor</fullName>
    </submittedName>
</protein>
<keyword evidence="4 10" id="KW-0863">Zinc-finger</keyword>
<dbReference type="EMBL" id="BTGC01000003">
    <property type="protein sequence ID" value="GMM50879.1"/>
    <property type="molecule type" value="Genomic_DNA"/>
</dbReference>
<sequence length="471" mass="51500">MTTAAEHVAKIERPDKQILVNSELNSSASTQNVKKESKPTKEPKDGKIACYKDTTQRPYKCDICGRGFLRLEHKTRHVRTHTGIRPYVCNFPGCTRRFSRSDELTRHMRIHTNRKSRPAAAQRPKYAPSVNTKHRIDQASSPPTPPTPESSVAPQGAVLVPEQHVVVGMMPQVIASSPPMSAGWVPTAHTQSMMPAVQLPMQRVASVPTMINLGVPSSRAPIPVSNKGLNQSRSVFDIHALATAATHMLERERYRAPSAAPEPSNMTRPNAVSPNSNSQSPVHGSEFQRTPYQANSVSKTNLPRVLSKQRSLTHMSQQFGLSHYTTPYDRPQRRPSVSFSLNGQLSKVSQTNTPANTVPTSPCISRQVSPEHSPLTTPAHSPRLGPRELSRNDLYALKSVPLPAGLDTTMMISENIELFKLPPLGNQQNKFSSLLTPMEPNGNPSAVSATAAPTTHLMGSALTPPPSQGYF</sequence>
<dbReference type="GO" id="GO:0005634">
    <property type="term" value="C:nucleus"/>
    <property type="evidence" value="ECO:0007669"/>
    <property type="project" value="UniProtKB-SubCell"/>
</dbReference>
<dbReference type="GO" id="GO:0000981">
    <property type="term" value="F:DNA-binding transcription factor activity, RNA polymerase II-specific"/>
    <property type="evidence" value="ECO:0007669"/>
    <property type="project" value="UniProtKB-ARBA"/>
</dbReference>
<dbReference type="Gene3D" id="3.30.160.60">
    <property type="entry name" value="Classic Zinc Finger"/>
    <property type="match status" value="2"/>
</dbReference>
<evidence type="ECO:0000256" key="1">
    <source>
        <dbReference type="ARBA" id="ARBA00004123"/>
    </source>
</evidence>
<keyword evidence="7" id="KW-0238">DNA-binding</keyword>
<evidence type="ECO:0000256" key="5">
    <source>
        <dbReference type="ARBA" id="ARBA00022833"/>
    </source>
</evidence>
<evidence type="ECO:0000256" key="11">
    <source>
        <dbReference type="SAM" id="MobiDB-lite"/>
    </source>
</evidence>
<evidence type="ECO:0000256" key="9">
    <source>
        <dbReference type="ARBA" id="ARBA00023242"/>
    </source>
</evidence>
<dbReference type="PANTHER" id="PTHR47428:SF1">
    <property type="entry name" value="REGULATORY PROTEIN MIG1-RELATED"/>
    <property type="match status" value="1"/>
</dbReference>
<evidence type="ECO:0000313" key="14">
    <source>
        <dbReference type="Proteomes" id="UP001362899"/>
    </source>
</evidence>
<feature type="region of interest" description="Disordered" evidence="11">
    <location>
        <begin position="347"/>
        <end position="387"/>
    </location>
</feature>